<evidence type="ECO:0000313" key="2">
    <source>
        <dbReference type="EMBL" id="JAQ04681.1"/>
    </source>
</evidence>
<accession>A0A146L8K6</accession>
<proteinExistence type="predicted"/>
<name>A0A146L8K6_LYGHE</name>
<evidence type="ECO:0000256" key="1">
    <source>
        <dbReference type="SAM" id="MobiDB-lite"/>
    </source>
</evidence>
<dbReference type="AlphaFoldDB" id="A0A146L8K6"/>
<gene>
    <name evidence="2" type="ORF">g.95821</name>
</gene>
<feature type="region of interest" description="Disordered" evidence="1">
    <location>
        <begin position="1"/>
        <end position="26"/>
    </location>
</feature>
<feature type="region of interest" description="Disordered" evidence="1">
    <location>
        <begin position="60"/>
        <end position="97"/>
    </location>
</feature>
<sequence length="115" mass="13110">PDASTSPELPPPNNDTQRVPNLQWDNTTPVDVNQYAMQMAWMQHVYMQYMTQYMNSSPNVTINRNVVPQDAHGGDAPEAQEPQPAPAQPQRDPENADRDWLDMFYLLTRALILIS</sequence>
<feature type="compositionally biased region" description="Polar residues" evidence="1">
    <location>
        <begin position="14"/>
        <end position="26"/>
    </location>
</feature>
<organism evidence="2">
    <name type="scientific">Lygus hesperus</name>
    <name type="common">Western plant bug</name>
    <dbReference type="NCBI Taxonomy" id="30085"/>
    <lineage>
        <taxon>Eukaryota</taxon>
        <taxon>Metazoa</taxon>
        <taxon>Ecdysozoa</taxon>
        <taxon>Arthropoda</taxon>
        <taxon>Hexapoda</taxon>
        <taxon>Insecta</taxon>
        <taxon>Pterygota</taxon>
        <taxon>Neoptera</taxon>
        <taxon>Paraneoptera</taxon>
        <taxon>Hemiptera</taxon>
        <taxon>Heteroptera</taxon>
        <taxon>Panheteroptera</taxon>
        <taxon>Cimicomorpha</taxon>
        <taxon>Miridae</taxon>
        <taxon>Mirini</taxon>
        <taxon>Lygus</taxon>
    </lineage>
</organism>
<protein>
    <submittedName>
        <fullName evidence="2">Uncharacterized protein</fullName>
    </submittedName>
</protein>
<feature type="non-terminal residue" evidence="2">
    <location>
        <position position="1"/>
    </location>
</feature>
<feature type="non-terminal residue" evidence="2">
    <location>
        <position position="115"/>
    </location>
</feature>
<reference evidence="2" key="1">
    <citation type="journal article" date="2016" name="Gigascience">
        <title>De novo construction of an expanded transcriptome assembly for the western tarnished plant bug, Lygus hesperus.</title>
        <authorList>
            <person name="Tassone E.E."/>
            <person name="Geib S.M."/>
            <person name="Hall B."/>
            <person name="Fabrick J.A."/>
            <person name="Brent C.S."/>
            <person name="Hull J.J."/>
        </authorList>
    </citation>
    <scope>NUCLEOTIDE SEQUENCE</scope>
</reference>
<dbReference type="EMBL" id="GDHC01013948">
    <property type="protein sequence ID" value="JAQ04681.1"/>
    <property type="molecule type" value="Transcribed_RNA"/>
</dbReference>